<feature type="compositionally biased region" description="Basic and acidic residues" evidence="1">
    <location>
        <begin position="199"/>
        <end position="216"/>
    </location>
</feature>
<feature type="compositionally biased region" description="Low complexity" evidence="1">
    <location>
        <begin position="43"/>
        <end position="73"/>
    </location>
</feature>
<feature type="compositionally biased region" description="Low complexity" evidence="1">
    <location>
        <begin position="25"/>
        <end position="36"/>
    </location>
</feature>
<feature type="region of interest" description="Disordered" evidence="1">
    <location>
        <begin position="1"/>
        <end position="267"/>
    </location>
</feature>
<feature type="compositionally biased region" description="Basic and acidic residues" evidence="1">
    <location>
        <begin position="176"/>
        <end position="185"/>
    </location>
</feature>
<name>A0A0F7UN39_NEOCL</name>
<dbReference type="EMBL" id="LN714486">
    <property type="protein sequence ID" value="CEL69905.1"/>
    <property type="molecule type" value="Genomic_DNA"/>
</dbReference>
<sequence>MQGYSPAGGRGRHMVLPAWMTQGQNAGAPSANGAAPAIPPLSAPSAGLSPSPRATTGFAPVPAAPANAVAAPPSGVSGSLVCASPFANSSEPNGAPKAFSGTPRWMQEGGRSRSGRSTSTDSRDGAERSRSRRERETDKRRRSSASSRASSDAHRVSRKGRSRSSSAESRRHRRGRDTSGREDSRRSKRRRSRSNASRSGERRRTDASPHRREERRDRRKTSSSRRHERSPSRGDRSHSEDRRRGDRRRSRRNSSPSDYPGADDSRASAATLADRILEVRQMPQAKRGNRRSDLLTLLAKDDDFYAEDRYGKGFGRTSYVSEMILGDPETNVRVNKRLLLEESERHSFSVDFEEHTDGRDQIVLYECVNGKMVRVYCFRDSENLVRRKLSLDELQKTRIYEKARKYCSRKGVPADAKHHYFDYVNNPEIVG</sequence>
<protein>
    <submittedName>
        <fullName evidence="2">Uncharacterized protein</fullName>
    </submittedName>
</protein>
<evidence type="ECO:0000256" key="1">
    <source>
        <dbReference type="SAM" id="MobiDB-lite"/>
    </source>
</evidence>
<gene>
    <name evidence="2" type="ORF">BN1204_056030</name>
</gene>
<organism evidence="2">
    <name type="scientific">Neospora caninum (strain Liverpool)</name>
    <dbReference type="NCBI Taxonomy" id="572307"/>
    <lineage>
        <taxon>Eukaryota</taxon>
        <taxon>Sar</taxon>
        <taxon>Alveolata</taxon>
        <taxon>Apicomplexa</taxon>
        <taxon>Conoidasida</taxon>
        <taxon>Coccidia</taxon>
        <taxon>Eucoccidiorida</taxon>
        <taxon>Eimeriorina</taxon>
        <taxon>Sarcocystidae</taxon>
        <taxon>Neospora</taxon>
    </lineage>
</organism>
<accession>A0A0F7UN39</accession>
<reference evidence="2" key="1">
    <citation type="journal article" date="2015" name="PLoS ONE">
        <title>Comprehensive Evaluation of Toxoplasma gondii VEG and Neospora caninum LIV Genomes with Tachyzoite Stage Transcriptome and Proteome Defines Novel Transcript Features.</title>
        <authorList>
            <person name="Ramaprasad A."/>
            <person name="Mourier T."/>
            <person name="Naeem R."/>
            <person name="Malas T.B."/>
            <person name="Moussa E."/>
            <person name="Panigrahi A."/>
            <person name="Vermont S.J."/>
            <person name="Otto T.D."/>
            <person name="Wastling J."/>
            <person name="Pain A."/>
        </authorList>
    </citation>
    <scope>NUCLEOTIDE SEQUENCE</scope>
    <source>
        <strain evidence="2">Liverpool</strain>
    </source>
</reference>
<feature type="compositionally biased region" description="Basic residues" evidence="1">
    <location>
        <begin position="217"/>
        <end position="228"/>
    </location>
</feature>
<feature type="compositionally biased region" description="Basic and acidic residues" evidence="1">
    <location>
        <begin position="121"/>
        <end position="139"/>
    </location>
</feature>
<feature type="compositionally biased region" description="Basic and acidic residues" evidence="1">
    <location>
        <begin position="229"/>
        <end position="244"/>
    </location>
</feature>
<dbReference type="AlphaFoldDB" id="A0A0F7UN39"/>
<proteinExistence type="predicted"/>
<evidence type="ECO:0000313" key="2">
    <source>
        <dbReference type="EMBL" id="CEL69905.1"/>
    </source>
</evidence>